<evidence type="ECO:0000256" key="1">
    <source>
        <dbReference type="SAM" id="SignalP"/>
    </source>
</evidence>
<gene>
    <name evidence="2" type="ORF">FQ775_20315</name>
</gene>
<reference evidence="2" key="1">
    <citation type="submission" date="2020-04" db="EMBL/GenBank/DDBJ databases">
        <title>Nitratireductor sp. nov. isolated from mangrove soil.</title>
        <authorList>
            <person name="Ye Y."/>
        </authorList>
    </citation>
    <scope>NUCLEOTIDE SEQUENCE</scope>
    <source>
        <strain evidence="2">SY7</strain>
    </source>
</reference>
<keyword evidence="3" id="KW-1185">Reference proteome</keyword>
<evidence type="ECO:0000313" key="2">
    <source>
        <dbReference type="EMBL" id="QDZ02527.1"/>
    </source>
</evidence>
<accession>A0A5B8L3G5</accession>
<dbReference type="InterPro" id="IPR032347">
    <property type="entry name" value="DUF4864"/>
</dbReference>
<dbReference type="AlphaFoldDB" id="A0A5B8L3G5"/>
<proteinExistence type="predicted"/>
<dbReference type="OrthoDB" id="9130422at2"/>
<evidence type="ECO:0000313" key="3">
    <source>
        <dbReference type="Proteomes" id="UP000321389"/>
    </source>
</evidence>
<dbReference type="EMBL" id="CP042301">
    <property type="protein sequence ID" value="QDZ02527.1"/>
    <property type="molecule type" value="Genomic_DNA"/>
</dbReference>
<feature type="chain" id="PRO_5022943126" evidence="1">
    <location>
        <begin position="22"/>
        <end position="139"/>
    </location>
</feature>
<dbReference type="Proteomes" id="UP000321389">
    <property type="component" value="Chromosome"/>
</dbReference>
<organism evidence="2 3">
    <name type="scientific">Nitratireductor mangrovi</name>
    <dbReference type="NCBI Taxonomy" id="2599600"/>
    <lineage>
        <taxon>Bacteria</taxon>
        <taxon>Pseudomonadati</taxon>
        <taxon>Pseudomonadota</taxon>
        <taxon>Alphaproteobacteria</taxon>
        <taxon>Hyphomicrobiales</taxon>
        <taxon>Phyllobacteriaceae</taxon>
        <taxon>Nitratireductor</taxon>
    </lineage>
</organism>
<sequence>MRKTLSLAIVLAGLAAAPAAAGDAEISAAQSTIDQQLQAFLADDEAAAYSLAAPSIKRMFPSVESFMAMVEGGYMPVRRPQSYAFGKTHELSPTSIIQQVLLVGPDGKNYEAVYTLELQEDGVFRITGCSLRASSALST</sequence>
<keyword evidence="1" id="KW-0732">Signal</keyword>
<name>A0A5B8L3G5_9HYPH</name>
<protein>
    <submittedName>
        <fullName evidence="2">DUF4864 domain-containing protein</fullName>
    </submittedName>
</protein>
<dbReference type="Pfam" id="PF16156">
    <property type="entry name" value="DUF4864"/>
    <property type="match status" value="1"/>
</dbReference>
<dbReference type="RefSeq" id="WP_146301164.1">
    <property type="nucleotide sequence ID" value="NZ_CP042301.2"/>
</dbReference>
<dbReference type="KEGG" id="niy:FQ775_20315"/>
<feature type="signal peptide" evidence="1">
    <location>
        <begin position="1"/>
        <end position="21"/>
    </location>
</feature>